<organism evidence="3 4">
    <name type="scientific">Marinobacter metalliresistant</name>
    <dbReference type="NCBI Taxonomy" id="2961995"/>
    <lineage>
        <taxon>Bacteria</taxon>
        <taxon>Pseudomonadati</taxon>
        <taxon>Pseudomonadota</taxon>
        <taxon>Gammaproteobacteria</taxon>
        <taxon>Pseudomonadales</taxon>
        <taxon>Marinobacteraceae</taxon>
        <taxon>Marinobacter</taxon>
    </lineage>
</organism>
<evidence type="ECO:0000256" key="2">
    <source>
        <dbReference type="SAM" id="SignalP"/>
    </source>
</evidence>
<keyword evidence="4" id="KW-1185">Reference proteome</keyword>
<feature type="chain" id="PRO_5045899499" evidence="2">
    <location>
        <begin position="26"/>
        <end position="292"/>
    </location>
</feature>
<evidence type="ECO:0000256" key="1">
    <source>
        <dbReference type="SAM" id="MobiDB-lite"/>
    </source>
</evidence>
<dbReference type="Proteomes" id="UP001475781">
    <property type="component" value="Chromosome"/>
</dbReference>
<proteinExistence type="predicted"/>
<sequence length="292" mass="31157">MTNQKLKLWTGIGVATLLASSGAMADEHKDRQHDDGMTSGSHGGEGGEGGENHGEAGAAFSYFAAGGEGGEGGEAGGAVSAADSDGAYVAMLQMMQGHLMAARELIKSGKAADGRPHLTHPWVEIYPMAEAGLESRGQKELGNHLKALAENAGQVENWGDVSQEFQAAWMAIQKAEKSVEGRSAASVSKVVLSLTKQAVLEYDGALENGRFVAEHEYQDGRGFVRSAREYLNNHQVVLKKRNKEAWRDAGKALDEMLKAWPTAVPPEQPVIPVANLYAAQARLELALAPYLY</sequence>
<evidence type="ECO:0000313" key="3">
    <source>
        <dbReference type="EMBL" id="WZF87436.1"/>
    </source>
</evidence>
<dbReference type="EMBL" id="CP101118">
    <property type="protein sequence ID" value="WZF87436.1"/>
    <property type="molecule type" value="Genomic_DNA"/>
</dbReference>
<evidence type="ECO:0000313" key="4">
    <source>
        <dbReference type="Proteomes" id="UP001475781"/>
    </source>
</evidence>
<dbReference type="RefSeq" id="WP_341581038.1">
    <property type="nucleotide sequence ID" value="NZ_CP101118.1"/>
</dbReference>
<keyword evidence="2" id="KW-0732">Signal</keyword>
<protein>
    <submittedName>
        <fullName evidence="3">Uncharacterized protein</fullName>
    </submittedName>
</protein>
<reference evidence="3 4" key="1">
    <citation type="submission" date="2022-07" db="EMBL/GenBank/DDBJ databases">
        <title>A copper resistant bacterium isolated from sediment samples of deep sea hydrothermal areas.</title>
        <authorList>
            <person name="Zeng X."/>
        </authorList>
    </citation>
    <scope>NUCLEOTIDE SEQUENCE [LARGE SCALE GENOMIC DNA]</scope>
    <source>
        <strain evidence="4">CuT 6</strain>
    </source>
</reference>
<feature type="compositionally biased region" description="Basic and acidic residues" evidence="1">
    <location>
        <begin position="25"/>
        <end position="36"/>
    </location>
</feature>
<accession>A0ABZ2VY76</accession>
<gene>
    <name evidence="3" type="ORF">NLK58_13915</name>
</gene>
<feature type="signal peptide" evidence="2">
    <location>
        <begin position="1"/>
        <end position="25"/>
    </location>
</feature>
<feature type="region of interest" description="Disordered" evidence="1">
    <location>
        <begin position="23"/>
        <end position="55"/>
    </location>
</feature>
<name>A0ABZ2VY76_9GAMM</name>